<dbReference type="Pfam" id="PF10067">
    <property type="entry name" value="DUF2306"/>
    <property type="match status" value="1"/>
</dbReference>
<feature type="transmembrane region" description="Helical" evidence="1">
    <location>
        <begin position="128"/>
        <end position="145"/>
    </location>
</feature>
<organism evidence="2 3">
    <name type="scientific">Fibrella aquatilis</name>
    <dbReference type="NCBI Taxonomy" id="2817059"/>
    <lineage>
        <taxon>Bacteria</taxon>
        <taxon>Pseudomonadati</taxon>
        <taxon>Bacteroidota</taxon>
        <taxon>Cytophagia</taxon>
        <taxon>Cytophagales</taxon>
        <taxon>Spirosomataceae</taxon>
        <taxon>Fibrella</taxon>
    </lineage>
</organism>
<evidence type="ECO:0000313" key="3">
    <source>
        <dbReference type="Proteomes" id="UP000664795"/>
    </source>
</evidence>
<name>A0A939JYN7_9BACT</name>
<evidence type="ECO:0000313" key="2">
    <source>
        <dbReference type="EMBL" id="MBO0930056.1"/>
    </source>
</evidence>
<evidence type="ECO:0000256" key="1">
    <source>
        <dbReference type="SAM" id="Phobius"/>
    </source>
</evidence>
<dbReference type="RefSeq" id="WP_207334020.1">
    <property type="nucleotide sequence ID" value="NZ_JAFMYU010000002.1"/>
</dbReference>
<reference evidence="2 3" key="1">
    <citation type="submission" date="2021-03" db="EMBL/GenBank/DDBJ databases">
        <title>Fibrella sp. HMF5036 genome sequencing and assembly.</title>
        <authorList>
            <person name="Kang H."/>
            <person name="Kim H."/>
            <person name="Bae S."/>
            <person name="Joh K."/>
        </authorList>
    </citation>
    <scope>NUCLEOTIDE SEQUENCE [LARGE SCALE GENOMIC DNA]</scope>
    <source>
        <strain evidence="2 3">HMF5036</strain>
    </source>
</reference>
<comment type="caution">
    <text evidence="2">The sequence shown here is derived from an EMBL/GenBank/DDBJ whole genome shotgun (WGS) entry which is preliminary data.</text>
</comment>
<gene>
    <name evidence="2" type="ORF">J2I48_03580</name>
</gene>
<dbReference type="InterPro" id="IPR018750">
    <property type="entry name" value="DUF2306_membrane"/>
</dbReference>
<protein>
    <submittedName>
        <fullName evidence="2">DUF2306 domain-containing protein</fullName>
    </submittedName>
</protein>
<keyword evidence="1" id="KW-1133">Transmembrane helix</keyword>
<keyword evidence="3" id="KW-1185">Reference proteome</keyword>
<feature type="transmembrane region" description="Helical" evidence="1">
    <location>
        <begin position="6"/>
        <end position="29"/>
    </location>
</feature>
<feature type="transmembrane region" description="Helical" evidence="1">
    <location>
        <begin position="195"/>
        <end position="216"/>
    </location>
</feature>
<dbReference type="AlphaFoldDB" id="A0A939JYN7"/>
<dbReference type="Proteomes" id="UP000664795">
    <property type="component" value="Unassembled WGS sequence"/>
</dbReference>
<accession>A0A939JYN7</accession>
<feature type="transmembrane region" description="Helical" evidence="1">
    <location>
        <begin position="41"/>
        <end position="63"/>
    </location>
</feature>
<keyword evidence="1" id="KW-0472">Membrane</keyword>
<keyword evidence="1" id="KW-0812">Transmembrane</keyword>
<feature type="transmembrane region" description="Helical" evidence="1">
    <location>
        <begin position="69"/>
        <end position="89"/>
    </location>
</feature>
<dbReference type="EMBL" id="JAFMYU010000002">
    <property type="protein sequence ID" value="MBO0930056.1"/>
    <property type="molecule type" value="Genomic_DNA"/>
</dbReference>
<feature type="transmembrane region" description="Helical" evidence="1">
    <location>
        <begin position="165"/>
        <end position="183"/>
    </location>
</feature>
<proteinExistence type="predicted"/>
<sequence>MKTLLTALLITHITTGIVALLVGLIPMLLQKGTRLHKRAGLVYVWCMIIVAITAVLLCTLQPFRMFRLFLAGIAVLSFYLCITGWRATKQKKGLYSPVDRYLAYGTLLTGTGMTLFGIYLLVLNGFEFLPIVFTFFGFLTGRNAYEDIRVLGKPAEKQHWFFHHFTRMGGSYIATFTVALVTNVGRFAPANTPEWLGTVAWISPALLGGVLIGFTVRRYKQKFGRVREAA</sequence>